<gene>
    <name evidence="15" type="primary">sdaAB1</name>
    <name evidence="15" type="ORF">NCTC13832_02110</name>
    <name evidence="14" type="ORF">TP70_00500</name>
</gene>
<dbReference type="AlphaFoldDB" id="A0A0D6XT54"/>
<dbReference type="STRING" id="569857.TP70_00500"/>
<dbReference type="OrthoDB" id="9813137at2"/>
<accession>A0A0D6XT54</accession>
<protein>
    <recommendedName>
        <fullName evidence="11">L-serine deaminase</fullName>
    </recommendedName>
</protein>
<evidence type="ECO:0000313" key="16">
    <source>
        <dbReference type="Proteomes" id="UP000032366"/>
    </source>
</evidence>
<evidence type="ECO:0000256" key="1">
    <source>
        <dbReference type="ARBA" id="ARBA00001966"/>
    </source>
</evidence>
<keyword evidence="4 11" id="KW-0312">Gluconeogenesis</keyword>
<reference evidence="15 17" key="2">
    <citation type="submission" date="2018-06" db="EMBL/GenBank/DDBJ databases">
        <authorList>
            <consortium name="Pathogen Informatics"/>
            <person name="Doyle S."/>
        </authorList>
    </citation>
    <scope>NUCLEOTIDE SEQUENCE [LARGE SCALE GENOMIC DNA]</scope>
    <source>
        <strain evidence="15 17">NCTC13832</strain>
    </source>
</reference>
<sequence>MARTKDFQSAFDIIGPVMMGPSSSHTAGAVKIAKAARAVLGGTPESIEVHYYESFAETHKGHGTDLAIVGGLLGFSTFDERIKTSTKIAKEQGIPYEFIEEKGTSLGEHPNCALIILEKDGRHVELNGISIGGGAFKVKSIHVNGMCILLSHTPNLLVIDGESGISEINLLINALVEEGVDINEEIKTMSGGRCLLALHLNKAMNASLLESLREKYSSLNFSYIE</sequence>
<dbReference type="EMBL" id="UHDT01000001">
    <property type="protein sequence ID" value="SUM58362.1"/>
    <property type="molecule type" value="Genomic_DNA"/>
</dbReference>
<evidence type="ECO:0000256" key="8">
    <source>
        <dbReference type="ARBA" id="ARBA00023014"/>
    </source>
</evidence>
<comment type="cofactor">
    <cofactor evidence="1 12">
        <name>[4Fe-4S] cluster</name>
        <dbReference type="ChEBI" id="CHEBI:49883"/>
    </cofactor>
</comment>
<organism evidence="15 17">
    <name type="scientific">Staphylococcus microti</name>
    <dbReference type="NCBI Taxonomy" id="569857"/>
    <lineage>
        <taxon>Bacteria</taxon>
        <taxon>Bacillati</taxon>
        <taxon>Bacillota</taxon>
        <taxon>Bacilli</taxon>
        <taxon>Bacillales</taxon>
        <taxon>Staphylococcaceae</taxon>
        <taxon>Staphylococcus</taxon>
    </lineage>
</organism>
<dbReference type="InterPro" id="IPR005131">
    <property type="entry name" value="Ser_deHydtase_bsu"/>
</dbReference>
<dbReference type="GO" id="GO:0003941">
    <property type="term" value="F:L-serine ammonia-lyase activity"/>
    <property type="evidence" value="ECO:0007669"/>
    <property type="project" value="UniProtKB-UniRule"/>
</dbReference>
<dbReference type="PIRSF" id="PIRSF036692">
    <property type="entry name" value="SDH_B"/>
    <property type="match status" value="1"/>
</dbReference>
<evidence type="ECO:0000313" key="15">
    <source>
        <dbReference type="EMBL" id="SUM58362.1"/>
    </source>
</evidence>
<proteinExistence type="inferred from homology"/>
<dbReference type="NCBIfam" id="TIGR00719">
    <property type="entry name" value="sda_beta"/>
    <property type="match status" value="1"/>
</dbReference>
<dbReference type="PANTHER" id="PTHR30182">
    <property type="entry name" value="L-SERINE DEHYDRATASE"/>
    <property type="match status" value="1"/>
</dbReference>
<dbReference type="GO" id="GO:0051539">
    <property type="term" value="F:4 iron, 4 sulfur cluster binding"/>
    <property type="evidence" value="ECO:0007669"/>
    <property type="project" value="UniProtKB-UniRule"/>
</dbReference>
<dbReference type="RefSeq" id="WP_044358557.1">
    <property type="nucleotide sequence ID" value="NZ_JXWY01000002.1"/>
</dbReference>
<dbReference type="Proteomes" id="UP000254100">
    <property type="component" value="Unassembled WGS sequence"/>
</dbReference>
<evidence type="ECO:0000256" key="4">
    <source>
        <dbReference type="ARBA" id="ARBA00022432"/>
    </source>
</evidence>
<name>A0A0D6XT54_9STAP</name>
<dbReference type="InterPro" id="IPR029009">
    <property type="entry name" value="ASB_dom_sf"/>
</dbReference>
<dbReference type="FunFam" id="3.30.1330.90:FF:000004">
    <property type="entry name" value="L-serine dehydratase, iron-sulfur-dependent subunit beta"/>
    <property type="match status" value="1"/>
</dbReference>
<evidence type="ECO:0000256" key="5">
    <source>
        <dbReference type="ARBA" id="ARBA00022485"/>
    </source>
</evidence>
<evidence type="ECO:0000256" key="10">
    <source>
        <dbReference type="ARBA" id="ARBA00049406"/>
    </source>
</evidence>
<dbReference type="PANTHER" id="PTHR30182:SF12">
    <property type="entry name" value="L-SERINE DEHYDRATASE, BETA CHAIN-RELATED"/>
    <property type="match status" value="1"/>
</dbReference>
<comment type="similarity">
    <text evidence="3 11 12">Belongs to the iron-sulfur dependent L-serine dehydratase family.</text>
</comment>
<evidence type="ECO:0000256" key="7">
    <source>
        <dbReference type="ARBA" id="ARBA00023004"/>
    </source>
</evidence>
<keyword evidence="9 11" id="KW-0456">Lyase</keyword>
<dbReference type="EMBL" id="JXWY01000002">
    <property type="protein sequence ID" value="KIX91792.1"/>
    <property type="molecule type" value="Genomic_DNA"/>
</dbReference>
<dbReference type="UniPathway" id="UPA00138"/>
<evidence type="ECO:0000259" key="13">
    <source>
        <dbReference type="Pfam" id="PF03315"/>
    </source>
</evidence>
<evidence type="ECO:0000256" key="3">
    <source>
        <dbReference type="ARBA" id="ARBA00008636"/>
    </source>
</evidence>
<evidence type="ECO:0000256" key="11">
    <source>
        <dbReference type="PIRNR" id="PIRNR036692"/>
    </source>
</evidence>
<dbReference type="Gene3D" id="3.30.1330.90">
    <property type="entry name" value="D-3-phosphoglycerate dehydrogenase, domain 3"/>
    <property type="match status" value="1"/>
</dbReference>
<keyword evidence="16" id="KW-1185">Reference proteome</keyword>
<dbReference type="InterPro" id="IPR004643">
    <property type="entry name" value="Fe-S_L-Ser_bsu"/>
</dbReference>
<evidence type="ECO:0000256" key="12">
    <source>
        <dbReference type="RuleBase" id="RU366059"/>
    </source>
</evidence>
<reference evidence="14 16" key="1">
    <citation type="submission" date="2015-01" db="EMBL/GenBank/DDBJ databases">
        <authorList>
            <person name="Guo J."/>
        </authorList>
    </citation>
    <scope>NUCLEOTIDE SEQUENCE [LARGE SCALE GENOMIC DNA]</scope>
    <source>
        <strain evidence="14 16">DSM 22147</strain>
    </source>
</reference>
<keyword evidence="6 11" id="KW-0479">Metal-binding</keyword>
<keyword evidence="7 11" id="KW-0408">Iron</keyword>
<comment type="catalytic activity">
    <reaction evidence="10 11 12">
        <text>L-serine = pyruvate + NH4(+)</text>
        <dbReference type="Rhea" id="RHEA:19169"/>
        <dbReference type="ChEBI" id="CHEBI:15361"/>
        <dbReference type="ChEBI" id="CHEBI:28938"/>
        <dbReference type="ChEBI" id="CHEBI:33384"/>
        <dbReference type="EC" id="4.3.1.17"/>
    </reaction>
</comment>
<dbReference type="Pfam" id="PF03315">
    <property type="entry name" value="SDH_beta"/>
    <property type="match status" value="1"/>
</dbReference>
<dbReference type="GO" id="GO:0006094">
    <property type="term" value="P:gluconeogenesis"/>
    <property type="evidence" value="ECO:0007669"/>
    <property type="project" value="UniProtKB-UniRule"/>
</dbReference>
<evidence type="ECO:0000256" key="6">
    <source>
        <dbReference type="ARBA" id="ARBA00022723"/>
    </source>
</evidence>
<evidence type="ECO:0000256" key="2">
    <source>
        <dbReference type="ARBA" id="ARBA00004742"/>
    </source>
</evidence>
<evidence type="ECO:0000256" key="9">
    <source>
        <dbReference type="ARBA" id="ARBA00023239"/>
    </source>
</evidence>
<evidence type="ECO:0000313" key="14">
    <source>
        <dbReference type="EMBL" id="KIX91792.1"/>
    </source>
</evidence>
<dbReference type="GO" id="GO:0046872">
    <property type="term" value="F:metal ion binding"/>
    <property type="evidence" value="ECO:0007669"/>
    <property type="project" value="UniProtKB-UniRule"/>
</dbReference>
<evidence type="ECO:0000313" key="17">
    <source>
        <dbReference type="Proteomes" id="UP000254100"/>
    </source>
</evidence>
<comment type="pathway">
    <text evidence="2 11">Carbohydrate biosynthesis; gluconeogenesis.</text>
</comment>
<feature type="domain" description="Serine dehydratase beta chain" evidence="13">
    <location>
        <begin position="9"/>
        <end position="84"/>
    </location>
</feature>
<keyword evidence="5 11" id="KW-0004">4Fe-4S</keyword>
<dbReference type="Proteomes" id="UP000032366">
    <property type="component" value="Unassembled WGS sequence"/>
</dbReference>
<keyword evidence="8 11" id="KW-0411">Iron-sulfur</keyword>
<dbReference type="InterPro" id="IPR051318">
    <property type="entry name" value="Fe-S_L-Ser"/>
</dbReference>
<dbReference type="SUPFAM" id="SSF143548">
    <property type="entry name" value="Serine metabolism enzymes domain"/>
    <property type="match status" value="1"/>
</dbReference>